<organism evidence="1 2">
    <name type="scientific">Sinorhizobium americanum</name>
    <dbReference type="NCBI Taxonomy" id="194963"/>
    <lineage>
        <taxon>Bacteria</taxon>
        <taxon>Pseudomonadati</taxon>
        <taxon>Pseudomonadota</taxon>
        <taxon>Alphaproteobacteria</taxon>
        <taxon>Hyphomicrobiales</taxon>
        <taxon>Rhizobiaceae</taxon>
        <taxon>Sinorhizobium/Ensifer group</taxon>
        <taxon>Sinorhizobium</taxon>
    </lineage>
</organism>
<dbReference type="EMBL" id="CP013107">
    <property type="protein sequence ID" value="APG92073.1"/>
    <property type="molecule type" value="Genomic_DNA"/>
</dbReference>
<protein>
    <submittedName>
        <fullName evidence="1">Uncharacterized protein</fullName>
    </submittedName>
</protein>
<sequence length="143" mass="15254">MQSLGAVLTALLAVDFGAAASRLKRNAALWGIVAVLLITAYVFALVAIALVLAEYYSPIIASVAIAVALLAVALMIVALMAVRNARDRRLVDERRRRSLLQTNLALAAATSILRKQPLIGVGTAIAVGLLLGLGKRRRRSDRR</sequence>
<dbReference type="AlphaFoldDB" id="A0A1L3LPX0"/>
<dbReference type="RefSeq" id="WP_064255354.1">
    <property type="nucleotide sequence ID" value="NZ_CP013107.1"/>
</dbReference>
<dbReference type="STRING" id="194963.SAMCFNEI73_Ch2800"/>
<gene>
    <name evidence="1" type="ORF">SAMCFNEI73_Ch2800</name>
</gene>
<name>A0A1L3LPX0_9HYPH</name>
<dbReference type="Proteomes" id="UP000182306">
    <property type="component" value="Chromosome"/>
</dbReference>
<reference evidence="1 2" key="1">
    <citation type="submission" date="2015-10" db="EMBL/GenBank/DDBJ databases">
        <title>Genomic differences between typical nodule nitrogen-fixing rhizobial strains and those coming from bean seeds.</title>
        <authorList>
            <person name="Peralta H."/>
            <person name="Aguilar-Vera A."/>
            <person name="Diaz R."/>
            <person name="Mora Y."/>
            <person name="Martinez-Batallar G."/>
            <person name="Salazar E."/>
            <person name="Vargas-Lagunas C."/>
            <person name="Encarnacion S."/>
            <person name="Girard L."/>
            <person name="Mora J."/>
        </authorList>
    </citation>
    <scope>NUCLEOTIDE SEQUENCE [LARGE SCALE GENOMIC DNA]</scope>
    <source>
        <strain evidence="1 2">CFNEI 73</strain>
    </source>
</reference>
<dbReference type="OrthoDB" id="8421907at2"/>
<evidence type="ECO:0000313" key="2">
    <source>
        <dbReference type="Proteomes" id="UP000182306"/>
    </source>
</evidence>
<evidence type="ECO:0000313" key="1">
    <source>
        <dbReference type="EMBL" id="APG92073.1"/>
    </source>
</evidence>
<dbReference type="KEGG" id="same:SAMCFNEI73_Ch2800"/>
<keyword evidence="2" id="KW-1185">Reference proteome</keyword>
<accession>A0A1L3LPX0</accession>
<proteinExistence type="predicted"/>